<name>A0AA38VKG5_9PEZI</name>
<evidence type="ECO:0000256" key="2">
    <source>
        <dbReference type="RuleBase" id="RU000363"/>
    </source>
</evidence>
<dbReference type="Pfam" id="PF00106">
    <property type="entry name" value="adh_short"/>
    <property type="match status" value="1"/>
</dbReference>
<keyword evidence="1" id="KW-0560">Oxidoreductase</keyword>
<keyword evidence="4" id="KW-1185">Reference proteome</keyword>
<protein>
    <submittedName>
        <fullName evidence="3">Short-chain dehydrogenase/reductase family oxidoreductase</fullName>
    </submittedName>
</protein>
<evidence type="ECO:0000313" key="3">
    <source>
        <dbReference type="EMBL" id="KAJ9137479.1"/>
    </source>
</evidence>
<dbReference type="EMBL" id="JANBVO010000034">
    <property type="protein sequence ID" value="KAJ9137479.1"/>
    <property type="molecule type" value="Genomic_DNA"/>
</dbReference>
<dbReference type="SUPFAM" id="SSF51735">
    <property type="entry name" value="NAD(P)-binding Rossmann-fold domains"/>
    <property type="match status" value="1"/>
</dbReference>
<dbReference type="PANTHER" id="PTHR43157:SF31">
    <property type="entry name" value="PHOSPHATIDYLINOSITOL-GLYCAN BIOSYNTHESIS CLASS F PROTEIN"/>
    <property type="match status" value="1"/>
</dbReference>
<dbReference type="GO" id="GO:0016491">
    <property type="term" value="F:oxidoreductase activity"/>
    <property type="evidence" value="ECO:0007669"/>
    <property type="project" value="UniProtKB-KW"/>
</dbReference>
<dbReference type="AlphaFoldDB" id="A0AA38VKG5"/>
<organism evidence="3 4">
    <name type="scientific">Pleurostoma richardsiae</name>
    <dbReference type="NCBI Taxonomy" id="41990"/>
    <lineage>
        <taxon>Eukaryota</taxon>
        <taxon>Fungi</taxon>
        <taxon>Dikarya</taxon>
        <taxon>Ascomycota</taxon>
        <taxon>Pezizomycotina</taxon>
        <taxon>Sordariomycetes</taxon>
        <taxon>Sordariomycetidae</taxon>
        <taxon>Calosphaeriales</taxon>
        <taxon>Pleurostomataceae</taxon>
        <taxon>Pleurostoma</taxon>
    </lineage>
</organism>
<dbReference type="Gene3D" id="3.40.50.720">
    <property type="entry name" value="NAD(P)-binding Rossmann-like Domain"/>
    <property type="match status" value="1"/>
</dbReference>
<evidence type="ECO:0000256" key="1">
    <source>
        <dbReference type="ARBA" id="ARBA00023002"/>
    </source>
</evidence>
<dbReference type="InterPro" id="IPR002347">
    <property type="entry name" value="SDR_fam"/>
</dbReference>
<dbReference type="InterPro" id="IPR036291">
    <property type="entry name" value="NAD(P)-bd_dom_sf"/>
</dbReference>
<evidence type="ECO:0000313" key="4">
    <source>
        <dbReference type="Proteomes" id="UP001174694"/>
    </source>
</evidence>
<accession>A0AA38VKG5</accession>
<gene>
    <name evidence="3" type="ORF">NKR23_g9086</name>
</gene>
<sequence length="338" mass="37099">MTSHPEYNQYTSGLAVAEAFADRIKGKNVVVTGVAPIGLGEATAIAFASQNPAKLVLVNRTEEKLKKSAENIHKLYPDVEVDIVILDLSSQRAIEKAAKEIGQKVNKIDFLINNAGCVTHHRRWTDEKIEYQLGVNHIGPFLLTNLLLPLLLKAAETSAPGETRVINLSSQGHRLSPIRFADYNFQGKPLPEEERPFANLPPAFAKETEPGYNPIIAYSQSKTANILFTRYLKDHLSSAGIASFSIHPGGVLTDLSREHDPETAAQMKKTTDYWKTPDVGASTTLVAALDPALDKSDGLYMSDCQIAECSDYASDPRLAERLWHLSEELTGRTYALAA</sequence>
<dbReference type="Proteomes" id="UP001174694">
    <property type="component" value="Unassembled WGS sequence"/>
</dbReference>
<dbReference type="PRINTS" id="PR00080">
    <property type="entry name" value="SDRFAMILY"/>
</dbReference>
<reference evidence="3" key="1">
    <citation type="submission" date="2022-07" db="EMBL/GenBank/DDBJ databases">
        <title>Fungi with potential for degradation of polypropylene.</title>
        <authorList>
            <person name="Gostincar C."/>
        </authorList>
    </citation>
    <scope>NUCLEOTIDE SEQUENCE</scope>
    <source>
        <strain evidence="3">EXF-13308</strain>
    </source>
</reference>
<dbReference type="PANTHER" id="PTHR43157">
    <property type="entry name" value="PHOSPHATIDYLINOSITOL-GLYCAN BIOSYNTHESIS CLASS F PROTEIN-RELATED"/>
    <property type="match status" value="1"/>
</dbReference>
<proteinExistence type="inferred from homology"/>
<comment type="similarity">
    <text evidence="2">Belongs to the short-chain dehydrogenases/reductases (SDR) family.</text>
</comment>
<dbReference type="PRINTS" id="PR00081">
    <property type="entry name" value="GDHRDH"/>
</dbReference>
<comment type="caution">
    <text evidence="3">The sequence shown here is derived from an EMBL/GenBank/DDBJ whole genome shotgun (WGS) entry which is preliminary data.</text>
</comment>